<evidence type="ECO:0000259" key="10">
    <source>
        <dbReference type="PROSITE" id="PS50853"/>
    </source>
</evidence>
<feature type="compositionally biased region" description="Polar residues" evidence="8">
    <location>
        <begin position="291"/>
        <end position="312"/>
    </location>
</feature>
<keyword evidence="4" id="KW-0378">Hydrolase</keyword>
<evidence type="ECO:0000256" key="3">
    <source>
        <dbReference type="ARBA" id="ARBA00022729"/>
    </source>
</evidence>
<dbReference type="InterPro" id="IPR051024">
    <property type="entry name" value="GlcNAc_Chitin_IntDeg"/>
</dbReference>
<evidence type="ECO:0000313" key="12">
    <source>
        <dbReference type="Proteomes" id="UP000266552"/>
    </source>
</evidence>
<dbReference type="InterPro" id="IPR013783">
    <property type="entry name" value="Ig-like_fold"/>
</dbReference>
<keyword evidence="2" id="KW-0964">Secreted</keyword>
<reference evidence="11 12" key="1">
    <citation type="submission" date="2018-09" db="EMBL/GenBank/DDBJ databases">
        <title>Genome Sequence of Paenibacillus lautus Strain E7593-69, Azo Dye-Degrading Bacteria, Isolated from Commercial Tattoo Inks.</title>
        <authorList>
            <person name="Nho S.W."/>
            <person name="Kim S.-J."/>
            <person name="Kweon O."/>
            <person name="Cerniglia C.E."/>
        </authorList>
    </citation>
    <scope>NUCLEOTIDE SEQUENCE [LARGE SCALE GENOMIC DNA]</scope>
    <source>
        <strain evidence="11 12">E7593-69</strain>
    </source>
</reference>
<evidence type="ECO:0000256" key="4">
    <source>
        <dbReference type="ARBA" id="ARBA00022801"/>
    </source>
</evidence>
<dbReference type="FunFam" id="2.70.50.50:FF:000001">
    <property type="entry name" value="Chitin-binding protein"/>
    <property type="match status" value="1"/>
</dbReference>
<dbReference type="Pfam" id="PF03067">
    <property type="entry name" value="LPMO_10"/>
    <property type="match status" value="1"/>
</dbReference>
<feature type="domain" description="Fibronectin type-III" evidence="10">
    <location>
        <begin position="218"/>
        <end position="305"/>
    </location>
</feature>
<dbReference type="SUPFAM" id="SSF49265">
    <property type="entry name" value="Fibronectin type III"/>
    <property type="match status" value="1"/>
</dbReference>
<dbReference type="GO" id="GO:0000272">
    <property type="term" value="P:polysaccharide catabolic process"/>
    <property type="evidence" value="ECO:0007669"/>
    <property type="project" value="UniProtKB-KW"/>
</dbReference>
<dbReference type="SMART" id="SM00495">
    <property type="entry name" value="ChtBD3"/>
    <property type="match status" value="1"/>
</dbReference>
<evidence type="ECO:0000256" key="5">
    <source>
        <dbReference type="ARBA" id="ARBA00023277"/>
    </source>
</evidence>
<dbReference type="CDD" id="cd00063">
    <property type="entry name" value="FN3"/>
    <property type="match status" value="2"/>
</dbReference>
<dbReference type="InterPro" id="IPR003610">
    <property type="entry name" value="CBM5/12"/>
</dbReference>
<organism evidence="11 12">
    <name type="scientific">Paenibacillus lautus</name>
    <name type="common">Bacillus lautus</name>
    <dbReference type="NCBI Taxonomy" id="1401"/>
    <lineage>
        <taxon>Bacteria</taxon>
        <taxon>Bacillati</taxon>
        <taxon>Bacillota</taxon>
        <taxon>Bacilli</taxon>
        <taxon>Bacillales</taxon>
        <taxon>Paenibacillaceae</taxon>
        <taxon>Paenibacillus</taxon>
    </lineage>
</organism>
<dbReference type="GO" id="GO:0030246">
    <property type="term" value="F:carbohydrate binding"/>
    <property type="evidence" value="ECO:0007669"/>
    <property type="project" value="InterPro"/>
</dbReference>
<keyword evidence="7" id="KW-0624">Polysaccharide degradation</keyword>
<dbReference type="PANTHER" id="PTHR34823">
    <property type="entry name" value="GLCNAC-BINDING PROTEIN A"/>
    <property type="match status" value="1"/>
</dbReference>
<keyword evidence="9" id="KW-1133">Transmembrane helix</keyword>
<dbReference type="CDD" id="cd12214">
    <property type="entry name" value="ChiA1_BD"/>
    <property type="match status" value="1"/>
</dbReference>
<dbReference type="InterPro" id="IPR036116">
    <property type="entry name" value="FN3_sf"/>
</dbReference>
<dbReference type="GO" id="GO:0005576">
    <property type="term" value="C:extracellular region"/>
    <property type="evidence" value="ECO:0007669"/>
    <property type="project" value="UniProtKB-SubCell"/>
</dbReference>
<dbReference type="CDD" id="cd21177">
    <property type="entry name" value="LPMO_AA10"/>
    <property type="match status" value="1"/>
</dbReference>
<evidence type="ECO:0000256" key="7">
    <source>
        <dbReference type="ARBA" id="ARBA00023326"/>
    </source>
</evidence>
<feature type="domain" description="Fibronectin type-III" evidence="10">
    <location>
        <begin position="314"/>
        <end position="401"/>
    </location>
</feature>
<dbReference type="RefSeq" id="WP_119848940.1">
    <property type="nucleotide sequence ID" value="NZ_CP032412.1"/>
</dbReference>
<keyword evidence="6" id="KW-0326">Glycosidase</keyword>
<dbReference type="Gene3D" id="2.70.50.50">
    <property type="entry name" value="chitin-binding protein cbp21"/>
    <property type="match status" value="1"/>
</dbReference>
<dbReference type="InterPro" id="IPR036573">
    <property type="entry name" value="CBM_sf_5/12"/>
</dbReference>
<keyword evidence="12" id="KW-1185">Reference proteome</keyword>
<keyword evidence="5" id="KW-0119">Carbohydrate metabolism</keyword>
<dbReference type="SMART" id="SM00060">
    <property type="entry name" value="FN3"/>
    <property type="match status" value="2"/>
</dbReference>
<dbReference type="Gene3D" id="2.10.10.20">
    <property type="entry name" value="Carbohydrate-binding module superfamily 5/12"/>
    <property type="match status" value="1"/>
</dbReference>
<accession>A0A385TN73</accession>
<dbReference type="Proteomes" id="UP000266552">
    <property type="component" value="Chromosome"/>
</dbReference>
<gene>
    <name evidence="11" type="ORF">D5F53_18190</name>
</gene>
<dbReference type="PROSITE" id="PS50853">
    <property type="entry name" value="FN3"/>
    <property type="match status" value="2"/>
</dbReference>
<dbReference type="PRINTS" id="PR00014">
    <property type="entry name" value="FNTYPEIII"/>
</dbReference>
<dbReference type="GO" id="GO:0004553">
    <property type="term" value="F:hydrolase activity, hydrolyzing O-glycosyl compounds"/>
    <property type="evidence" value="ECO:0007669"/>
    <property type="project" value="InterPro"/>
</dbReference>
<evidence type="ECO:0000256" key="8">
    <source>
        <dbReference type="SAM" id="MobiDB-lite"/>
    </source>
</evidence>
<keyword evidence="9" id="KW-0812">Transmembrane</keyword>
<dbReference type="Pfam" id="PF02839">
    <property type="entry name" value="CBM_5_12"/>
    <property type="match status" value="1"/>
</dbReference>
<dbReference type="SUPFAM" id="SSF81296">
    <property type="entry name" value="E set domains"/>
    <property type="match status" value="1"/>
</dbReference>
<evidence type="ECO:0000256" key="9">
    <source>
        <dbReference type="SAM" id="Phobius"/>
    </source>
</evidence>
<dbReference type="SMR" id="A0A385TN73"/>
<evidence type="ECO:0000256" key="2">
    <source>
        <dbReference type="ARBA" id="ARBA00022525"/>
    </source>
</evidence>
<dbReference type="InterPro" id="IPR014756">
    <property type="entry name" value="Ig_E-set"/>
</dbReference>
<dbReference type="AlphaFoldDB" id="A0A385TN73"/>
<protein>
    <submittedName>
        <fullName evidence="11">Chitin-binding protein</fullName>
    </submittedName>
</protein>
<dbReference type="FunFam" id="2.60.40.10:FF:001114">
    <property type="entry name" value="Chitinase A1"/>
    <property type="match status" value="1"/>
</dbReference>
<dbReference type="KEGG" id="plw:D5F53_18190"/>
<dbReference type="PANTHER" id="PTHR34823:SF1">
    <property type="entry name" value="CHITIN-BINDING TYPE-4 DOMAIN-CONTAINING PROTEIN"/>
    <property type="match status" value="1"/>
</dbReference>
<feature type="region of interest" description="Disordered" evidence="8">
    <location>
        <begin position="291"/>
        <end position="322"/>
    </location>
</feature>
<name>A0A385TN73_PAELA</name>
<keyword evidence="9" id="KW-0472">Membrane</keyword>
<evidence type="ECO:0000313" key="11">
    <source>
        <dbReference type="EMBL" id="AYB45093.1"/>
    </source>
</evidence>
<dbReference type="SUPFAM" id="SSF51055">
    <property type="entry name" value="Carbohydrate binding domain"/>
    <property type="match status" value="1"/>
</dbReference>
<comment type="subcellular location">
    <subcellularLocation>
        <location evidence="1">Secreted</location>
    </subcellularLocation>
</comment>
<dbReference type="Pfam" id="PF00041">
    <property type="entry name" value="fn3"/>
    <property type="match status" value="2"/>
</dbReference>
<feature type="transmembrane region" description="Helical" evidence="9">
    <location>
        <begin position="17"/>
        <end position="44"/>
    </location>
</feature>
<dbReference type="EMBL" id="CP032412">
    <property type="protein sequence ID" value="AYB45093.1"/>
    <property type="molecule type" value="Genomic_DNA"/>
</dbReference>
<proteinExistence type="predicted"/>
<keyword evidence="3" id="KW-0732">Signal</keyword>
<dbReference type="InterPro" id="IPR003961">
    <property type="entry name" value="FN3_dom"/>
</dbReference>
<dbReference type="InterPro" id="IPR004302">
    <property type="entry name" value="Cellulose/chitin-bd_N"/>
</dbReference>
<dbReference type="Gene3D" id="2.60.40.10">
    <property type="entry name" value="Immunoglobulins"/>
    <property type="match status" value="2"/>
</dbReference>
<evidence type="ECO:0000256" key="1">
    <source>
        <dbReference type="ARBA" id="ARBA00004613"/>
    </source>
</evidence>
<sequence length="453" mass="48059">MDQVQCQTNHRLHLKPLWIFLGSTLLFFTIMIITASSVSAHGYVESPASRGYKCKLGENVNCGRIIYEPHSLEGKGNFPIGGPADGQITGAGIFTELYEQTPTRWSKVNMNGGPNTFKWVLTAAHATSDWKYYITKKGWDSSKPLARADLELFCSFNDGGKQPPNTVTHTCNVPTDRTGYYLILAVWEIADTGNAFYNVIDVNLNNGSGNQDTQAPTVPANLRTTGVSSSSISLAWNASTDNVGVTGYEIYRGSNLVATVSGSTLSHTVTGLQAGTSYTFTVKARDGAGNVSQASSPLTAATSNPVPDTQAPTAPAHLRSAGSTSTSVSLAWNASTDNVGVSGYEVYRGTMLVTTVSGSTLSHTVSGLSPNTTYSFTVKARDAAGNVSPASNELQVTTADGSVPETPAWAPNTSYQQGALVTYGGKTYECRQAHTSLPGWEPANVPALWLLKS</sequence>
<evidence type="ECO:0000256" key="6">
    <source>
        <dbReference type="ARBA" id="ARBA00023295"/>
    </source>
</evidence>